<accession>A0A1I5ACQ2</accession>
<keyword evidence="4" id="KW-1185">Reference proteome</keyword>
<evidence type="ECO:0000256" key="2">
    <source>
        <dbReference type="SAM" id="Phobius"/>
    </source>
</evidence>
<dbReference type="Pfam" id="PF20567">
    <property type="entry name" value="DUF6776"/>
    <property type="match status" value="1"/>
</dbReference>
<dbReference type="Proteomes" id="UP000183107">
    <property type="component" value="Unassembled WGS sequence"/>
</dbReference>
<reference evidence="4" key="1">
    <citation type="submission" date="2016-10" db="EMBL/GenBank/DDBJ databases">
        <authorList>
            <person name="Varghese N."/>
        </authorList>
    </citation>
    <scope>NUCLEOTIDE SEQUENCE [LARGE SCALE GENOMIC DNA]</scope>
    <source>
        <strain evidence="4">Nsp8</strain>
    </source>
</reference>
<keyword evidence="2" id="KW-1133">Transmembrane helix</keyword>
<keyword evidence="2" id="KW-0812">Transmembrane</keyword>
<dbReference type="RefSeq" id="WP_074795945.1">
    <property type="nucleotide sequence ID" value="NZ_FOVJ01000002.1"/>
</dbReference>
<protein>
    <submittedName>
        <fullName evidence="3">Uncharacterized protein</fullName>
    </submittedName>
</protein>
<sequence>MIKSLKRKFGISAPRVAVRPQTPAYVKWLVVAVLTVSALVLSWGMYDAGQKFAGFDKNEISYELNRLSESNAQLQQENEELRMKVAGLDRQLQMDFVAREDITRQIKSLEHENTRLKEDLAFFQNLGSASGKAEQRVSIGRLKLERGSLPGEYRYSLLLVQGGQRPKDFQGSLEFAVNFEQNGEKMMIPLADAASKAVDVNFKFYQRIENTFRLPPDATVDSMEVKVFEKGIAQARVMQTVNLSL</sequence>
<keyword evidence="1" id="KW-0175">Coiled coil</keyword>
<evidence type="ECO:0000256" key="1">
    <source>
        <dbReference type="SAM" id="Coils"/>
    </source>
</evidence>
<feature type="coiled-coil region" evidence="1">
    <location>
        <begin position="57"/>
        <end position="126"/>
    </location>
</feature>
<evidence type="ECO:0000313" key="3">
    <source>
        <dbReference type="EMBL" id="SFN60301.1"/>
    </source>
</evidence>
<gene>
    <name evidence="3" type="ORF">SAMN05216386_1322</name>
</gene>
<keyword evidence="2" id="KW-0472">Membrane</keyword>
<dbReference type="EMBL" id="FOVJ01000002">
    <property type="protein sequence ID" value="SFN60301.1"/>
    <property type="molecule type" value="Genomic_DNA"/>
</dbReference>
<name>A0A1I5ACQ2_9PROT</name>
<organism evidence="3 4">
    <name type="scientific">Nitrosospira briensis</name>
    <dbReference type="NCBI Taxonomy" id="35799"/>
    <lineage>
        <taxon>Bacteria</taxon>
        <taxon>Pseudomonadati</taxon>
        <taxon>Pseudomonadota</taxon>
        <taxon>Betaproteobacteria</taxon>
        <taxon>Nitrosomonadales</taxon>
        <taxon>Nitrosomonadaceae</taxon>
        <taxon>Nitrosospira</taxon>
    </lineage>
</organism>
<feature type="transmembrane region" description="Helical" evidence="2">
    <location>
        <begin position="25"/>
        <end position="46"/>
    </location>
</feature>
<dbReference type="AlphaFoldDB" id="A0A1I5ACQ2"/>
<proteinExistence type="predicted"/>
<evidence type="ECO:0000313" key="4">
    <source>
        <dbReference type="Proteomes" id="UP000183107"/>
    </source>
</evidence>
<dbReference type="InterPro" id="IPR046703">
    <property type="entry name" value="DUF6776"/>
</dbReference>